<organism evidence="11 12">
    <name type="scientific">Streptomyces tamarix</name>
    <dbReference type="NCBI Taxonomy" id="3078565"/>
    <lineage>
        <taxon>Bacteria</taxon>
        <taxon>Bacillati</taxon>
        <taxon>Actinomycetota</taxon>
        <taxon>Actinomycetes</taxon>
        <taxon>Kitasatosporales</taxon>
        <taxon>Streptomycetaceae</taxon>
        <taxon>Streptomyces</taxon>
    </lineage>
</organism>
<feature type="domain" description="ABC transmembrane type-1" evidence="10">
    <location>
        <begin position="58"/>
        <end position="332"/>
    </location>
</feature>
<evidence type="ECO:0000256" key="5">
    <source>
        <dbReference type="ARBA" id="ARBA00022989"/>
    </source>
</evidence>
<keyword evidence="4 11" id="KW-0067">ATP-binding</keyword>
<evidence type="ECO:0000256" key="2">
    <source>
        <dbReference type="ARBA" id="ARBA00022692"/>
    </source>
</evidence>
<feature type="domain" description="ABC transporter" evidence="9">
    <location>
        <begin position="373"/>
        <end position="623"/>
    </location>
</feature>
<feature type="transmembrane region" description="Helical" evidence="8">
    <location>
        <begin position="170"/>
        <end position="189"/>
    </location>
</feature>
<dbReference type="InterPro" id="IPR027417">
    <property type="entry name" value="P-loop_NTPase"/>
</dbReference>
<feature type="transmembrane region" description="Helical" evidence="8">
    <location>
        <begin position="278"/>
        <end position="301"/>
    </location>
</feature>
<keyword evidence="6 8" id="KW-0472">Membrane</keyword>
<dbReference type="SUPFAM" id="SSF52540">
    <property type="entry name" value="P-loop containing nucleoside triphosphate hydrolases"/>
    <property type="match status" value="1"/>
</dbReference>
<evidence type="ECO:0000256" key="4">
    <source>
        <dbReference type="ARBA" id="ARBA00022840"/>
    </source>
</evidence>
<evidence type="ECO:0000256" key="7">
    <source>
        <dbReference type="SAM" id="MobiDB-lite"/>
    </source>
</evidence>
<feature type="transmembrane region" description="Helical" evidence="8">
    <location>
        <begin position="51"/>
        <end position="76"/>
    </location>
</feature>
<dbReference type="InterPro" id="IPR017871">
    <property type="entry name" value="ABC_transporter-like_CS"/>
</dbReference>
<dbReference type="SMART" id="SM00382">
    <property type="entry name" value="AAA"/>
    <property type="match status" value="1"/>
</dbReference>
<reference evidence="11 12" key="1">
    <citation type="submission" date="2023-09" db="EMBL/GenBank/DDBJ databases">
        <title>Streptomyces sp. nov.: A antagonism against Alternaria gaisen Producing Streptochlin, Isolated from Tamarix root soil.</title>
        <authorList>
            <person name="Chen Y."/>
        </authorList>
    </citation>
    <scope>NUCLEOTIDE SEQUENCE [LARGE SCALE GENOMIC DNA]</scope>
    <source>
        <strain evidence="11 12">TRM76323</strain>
    </source>
</reference>
<dbReference type="Gene3D" id="3.40.50.300">
    <property type="entry name" value="P-loop containing nucleotide triphosphate hydrolases"/>
    <property type="match status" value="1"/>
</dbReference>
<dbReference type="InterPro" id="IPR003593">
    <property type="entry name" value="AAA+_ATPase"/>
</dbReference>
<dbReference type="InterPro" id="IPR011527">
    <property type="entry name" value="ABC1_TM_dom"/>
</dbReference>
<keyword evidence="5 8" id="KW-1133">Transmembrane helix</keyword>
<sequence>MPSESSSSRCPGGGSHRASSAPAQEQPGDRSHRCGVPDALRLVARAATGILLLYTAPALVTGFFPVVTAWSVKLIVDRLAAGATVRELLVPALVLVATGIATGAVPHLARYLRTELDRRVGLFAQDRLFASVEGFPGLERFENPDFLDRLRLAQQTVVGPPVAVQALDGVLGAVRAAVTVVGFLGSLLVISPPTMALVLLAAVPTLVAEMLLSRRRAATAWSIGPDERRQFFYMGLLANVEAAKEIRLFGTGAFLRSRMIDSRRSADAARRAVDRREAGLRCGLGLLAAGVAGAGLLWTVGTAQGGSLTPGDVAVFLAAVAGVQAALTALTGDLAGTHHALLLLDHYQAVVRAGPDLPRAVEPRELPPLRGGVELRDVWFRYSPDHPWALRGVNLRLPAGATIALVGLNGSGKSTLVKLLCRFYDPTHGRILWDGVDLRDVCPSELRNRISAVFQDYMEYDMTAAESIAQGDLGALGAPDRIKDAATRAGVHATLSALPHGYDTLLSRMFFTESDKKDPATGVVLSGGQSQRLALARAFVRDRRDLMILDEPSAGLDAAAEHEIHTSLRAHRKGGTSLLISHRLGAVRDADMIVVLERGRVVEQGTHDELLAQHAQYARMYALQAAGYRSSTAPPATVPSQAPSPTSGGKGT</sequence>
<dbReference type="PANTHER" id="PTHR43394">
    <property type="entry name" value="ATP-DEPENDENT PERMEASE MDL1, MITOCHONDRIAL"/>
    <property type="match status" value="1"/>
</dbReference>
<evidence type="ECO:0000313" key="12">
    <source>
        <dbReference type="Proteomes" id="UP001250181"/>
    </source>
</evidence>
<evidence type="ECO:0000259" key="9">
    <source>
        <dbReference type="PROSITE" id="PS50893"/>
    </source>
</evidence>
<dbReference type="PROSITE" id="PS50929">
    <property type="entry name" value="ABC_TM1F"/>
    <property type="match status" value="1"/>
</dbReference>
<dbReference type="PANTHER" id="PTHR43394:SF1">
    <property type="entry name" value="ATP-BINDING CASSETTE SUB-FAMILY B MEMBER 10, MITOCHONDRIAL"/>
    <property type="match status" value="1"/>
</dbReference>
<proteinExistence type="predicted"/>
<dbReference type="PROSITE" id="PS50893">
    <property type="entry name" value="ABC_TRANSPORTER_2"/>
    <property type="match status" value="1"/>
</dbReference>
<keyword evidence="2 8" id="KW-0812">Transmembrane</keyword>
<evidence type="ECO:0000256" key="3">
    <source>
        <dbReference type="ARBA" id="ARBA00022741"/>
    </source>
</evidence>
<feature type="region of interest" description="Disordered" evidence="7">
    <location>
        <begin position="1"/>
        <end position="32"/>
    </location>
</feature>
<evidence type="ECO:0000256" key="8">
    <source>
        <dbReference type="SAM" id="Phobius"/>
    </source>
</evidence>
<accession>A0ABU3QHY0</accession>
<dbReference type="RefSeq" id="WP_315877451.1">
    <property type="nucleotide sequence ID" value="NZ_JAWCTQ010000009.1"/>
</dbReference>
<feature type="transmembrane region" description="Helical" evidence="8">
    <location>
        <begin position="195"/>
        <end position="212"/>
    </location>
</feature>
<feature type="region of interest" description="Disordered" evidence="7">
    <location>
        <begin position="630"/>
        <end position="652"/>
    </location>
</feature>
<evidence type="ECO:0000256" key="6">
    <source>
        <dbReference type="ARBA" id="ARBA00023136"/>
    </source>
</evidence>
<dbReference type="GO" id="GO:0005524">
    <property type="term" value="F:ATP binding"/>
    <property type="evidence" value="ECO:0007669"/>
    <property type="project" value="UniProtKB-KW"/>
</dbReference>
<name>A0ABU3QHY0_9ACTN</name>
<dbReference type="EMBL" id="JAWCTQ010000009">
    <property type="protein sequence ID" value="MDT9682366.1"/>
    <property type="molecule type" value="Genomic_DNA"/>
</dbReference>
<dbReference type="InterPro" id="IPR036640">
    <property type="entry name" value="ABC1_TM_sf"/>
</dbReference>
<keyword evidence="12" id="KW-1185">Reference proteome</keyword>
<dbReference type="Proteomes" id="UP001250181">
    <property type="component" value="Unassembled WGS sequence"/>
</dbReference>
<dbReference type="InterPro" id="IPR003439">
    <property type="entry name" value="ABC_transporter-like_ATP-bd"/>
</dbReference>
<gene>
    <name evidence="11" type="ORF">RND61_09825</name>
</gene>
<dbReference type="PROSITE" id="PS00211">
    <property type="entry name" value="ABC_TRANSPORTER_1"/>
    <property type="match status" value="1"/>
</dbReference>
<dbReference type="SUPFAM" id="SSF90123">
    <property type="entry name" value="ABC transporter transmembrane region"/>
    <property type="match status" value="1"/>
</dbReference>
<keyword evidence="3" id="KW-0547">Nucleotide-binding</keyword>
<feature type="transmembrane region" description="Helical" evidence="8">
    <location>
        <begin position="88"/>
        <end position="109"/>
    </location>
</feature>
<comment type="subcellular location">
    <subcellularLocation>
        <location evidence="1">Cell membrane</location>
        <topology evidence="1">Multi-pass membrane protein</topology>
    </subcellularLocation>
</comment>
<dbReference type="InterPro" id="IPR039421">
    <property type="entry name" value="Type_1_exporter"/>
</dbReference>
<comment type="caution">
    <text evidence="11">The sequence shown here is derived from an EMBL/GenBank/DDBJ whole genome shotgun (WGS) entry which is preliminary data.</text>
</comment>
<dbReference type="Gene3D" id="1.20.1560.10">
    <property type="entry name" value="ABC transporter type 1, transmembrane domain"/>
    <property type="match status" value="1"/>
</dbReference>
<protein>
    <submittedName>
        <fullName evidence="11">ABC transporter ATP-binding protein</fullName>
    </submittedName>
</protein>
<evidence type="ECO:0000256" key="1">
    <source>
        <dbReference type="ARBA" id="ARBA00004651"/>
    </source>
</evidence>
<evidence type="ECO:0000259" key="10">
    <source>
        <dbReference type="PROSITE" id="PS50929"/>
    </source>
</evidence>
<evidence type="ECO:0000313" key="11">
    <source>
        <dbReference type="EMBL" id="MDT9682366.1"/>
    </source>
</evidence>
<dbReference type="Pfam" id="PF00005">
    <property type="entry name" value="ABC_tran"/>
    <property type="match status" value="1"/>
</dbReference>